<keyword evidence="1" id="KW-0862">Zinc</keyword>
<proteinExistence type="predicted"/>
<dbReference type="GeneID" id="40266924"/>
<keyword evidence="1" id="KW-0863">Zinc-finger</keyword>
<keyword evidence="1" id="KW-0479">Metal-binding</keyword>
<reference evidence="4" key="1">
    <citation type="submission" date="2019-05" db="EMBL/GenBank/DDBJ databases">
        <title>Genome sequence and methylation pattern of the halophilic Archaeon Natrinema versiforme BOL5-4.</title>
        <authorList>
            <person name="DasSarma P."/>
            <person name="Anton B.P."/>
            <person name="DasSarma S.L."/>
            <person name="Martinez F.L."/>
            <person name="Guzman D."/>
            <person name="Roberts R.J."/>
            <person name="DasSarma S."/>
        </authorList>
    </citation>
    <scope>NUCLEOTIDE SEQUENCE [LARGE SCALE GENOMIC DNA]</scope>
    <source>
        <strain evidence="4">BOL5-4</strain>
    </source>
</reference>
<evidence type="ECO:0000259" key="2">
    <source>
        <dbReference type="PROSITE" id="PS50966"/>
    </source>
</evidence>
<accession>A0A4P8WNB4</accession>
<dbReference type="Proteomes" id="UP000302218">
    <property type="component" value="Chromosome"/>
</dbReference>
<protein>
    <recommendedName>
        <fullName evidence="2">SWIM-type domain-containing protein</fullName>
    </recommendedName>
</protein>
<dbReference type="KEGG" id="nvr:FEJ81_16585"/>
<gene>
    <name evidence="3" type="ORF">FEJ81_16585</name>
</gene>
<evidence type="ECO:0000313" key="4">
    <source>
        <dbReference type="Proteomes" id="UP000302218"/>
    </source>
</evidence>
<dbReference type="RefSeq" id="WP_138246333.1">
    <property type="nucleotide sequence ID" value="NZ_CP040330.1"/>
</dbReference>
<dbReference type="AlphaFoldDB" id="A0A4P8WNB4"/>
<name>A0A4P8WNB4_9EURY</name>
<sequence>MDEIIEKYEEKIDEDYEFREVKPVRTGLFYVWSDEDAETHIVSPIDDEDTYYTVRKDVICNCDDYDGSCVHREAVQEAIARQDSIDGDDPATRANIRKAQYSLRQISEISNRKVEL</sequence>
<dbReference type="OrthoDB" id="178844at2157"/>
<dbReference type="EMBL" id="CP040330">
    <property type="protein sequence ID" value="QCS43883.1"/>
    <property type="molecule type" value="Genomic_DNA"/>
</dbReference>
<evidence type="ECO:0000313" key="3">
    <source>
        <dbReference type="EMBL" id="QCS43883.1"/>
    </source>
</evidence>
<evidence type="ECO:0000256" key="1">
    <source>
        <dbReference type="PROSITE-ProRule" id="PRU00325"/>
    </source>
</evidence>
<dbReference type="PROSITE" id="PS50966">
    <property type="entry name" value="ZF_SWIM"/>
    <property type="match status" value="1"/>
</dbReference>
<organism evidence="3 4">
    <name type="scientific">Natrinema versiforme</name>
    <dbReference type="NCBI Taxonomy" id="88724"/>
    <lineage>
        <taxon>Archaea</taxon>
        <taxon>Methanobacteriati</taxon>
        <taxon>Methanobacteriota</taxon>
        <taxon>Stenosarchaea group</taxon>
        <taxon>Halobacteria</taxon>
        <taxon>Halobacteriales</taxon>
        <taxon>Natrialbaceae</taxon>
        <taxon>Natrinema</taxon>
    </lineage>
</organism>
<dbReference type="InterPro" id="IPR007527">
    <property type="entry name" value="Znf_SWIM"/>
</dbReference>
<feature type="domain" description="SWIM-type" evidence="2">
    <location>
        <begin position="52"/>
        <end position="80"/>
    </location>
</feature>
<dbReference type="GO" id="GO:0008270">
    <property type="term" value="F:zinc ion binding"/>
    <property type="evidence" value="ECO:0007669"/>
    <property type="project" value="UniProtKB-KW"/>
</dbReference>